<dbReference type="Proteomes" id="UP000000763">
    <property type="component" value="Chromosome 2"/>
</dbReference>
<reference evidence="4" key="4">
    <citation type="journal article" date="2008" name="Nucleic Acids Res.">
        <title>The rice annotation project database (RAP-DB): 2008 update.</title>
        <authorList>
            <consortium name="The rice annotation project (RAP)"/>
        </authorList>
    </citation>
    <scope>GENOME REANNOTATION</scope>
    <source>
        <strain evidence="4">cv. Nipponbare</strain>
    </source>
</reference>
<dbReference type="EMBL" id="AP006060">
    <property type="protein sequence ID" value="BAD29540.1"/>
    <property type="molecule type" value="Genomic_DNA"/>
</dbReference>
<evidence type="ECO:0000313" key="2">
    <source>
        <dbReference type="EMBL" id="BAD29234.1"/>
    </source>
</evidence>
<reference evidence="4" key="3">
    <citation type="journal article" date="2005" name="Nature">
        <title>The map-based sequence of the rice genome.</title>
        <authorList>
            <consortium name="International rice genome sequencing project (IRGSP)"/>
            <person name="Matsumoto T."/>
            <person name="Wu J."/>
            <person name="Kanamori H."/>
            <person name="Katayose Y."/>
            <person name="Fujisawa M."/>
            <person name="Namiki N."/>
            <person name="Mizuno H."/>
            <person name="Yamamoto K."/>
            <person name="Antonio B.A."/>
            <person name="Baba T."/>
            <person name="Sakata K."/>
            <person name="Nagamura Y."/>
            <person name="Aoki H."/>
            <person name="Arikawa K."/>
            <person name="Arita K."/>
            <person name="Bito T."/>
            <person name="Chiden Y."/>
            <person name="Fujitsuka N."/>
            <person name="Fukunaka R."/>
            <person name="Hamada M."/>
            <person name="Harada C."/>
            <person name="Hayashi A."/>
            <person name="Hijishita S."/>
            <person name="Honda M."/>
            <person name="Hosokawa S."/>
            <person name="Ichikawa Y."/>
            <person name="Idonuma A."/>
            <person name="Iijima M."/>
            <person name="Ikeda M."/>
            <person name="Ikeno M."/>
            <person name="Ito K."/>
            <person name="Ito S."/>
            <person name="Ito T."/>
            <person name="Ito Y."/>
            <person name="Ito Y."/>
            <person name="Iwabuchi A."/>
            <person name="Kamiya K."/>
            <person name="Karasawa W."/>
            <person name="Kurita K."/>
            <person name="Katagiri S."/>
            <person name="Kikuta A."/>
            <person name="Kobayashi H."/>
            <person name="Kobayashi N."/>
            <person name="Machita K."/>
            <person name="Maehara T."/>
            <person name="Masukawa M."/>
            <person name="Mizubayashi T."/>
            <person name="Mukai Y."/>
            <person name="Nagasaki H."/>
            <person name="Nagata Y."/>
            <person name="Naito S."/>
            <person name="Nakashima M."/>
            <person name="Nakama Y."/>
            <person name="Nakamichi Y."/>
            <person name="Nakamura M."/>
            <person name="Meguro A."/>
            <person name="Negishi M."/>
            <person name="Ohta I."/>
            <person name="Ohta T."/>
            <person name="Okamoto M."/>
            <person name="Ono N."/>
            <person name="Saji S."/>
            <person name="Sakaguchi M."/>
            <person name="Sakai K."/>
            <person name="Shibata M."/>
            <person name="Shimokawa T."/>
            <person name="Song J."/>
            <person name="Takazaki Y."/>
            <person name="Terasawa K."/>
            <person name="Tsugane M."/>
            <person name="Tsuji K."/>
            <person name="Ueda S."/>
            <person name="Waki K."/>
            <person name="Yamagata H."/>
            <person name="Yamamoto M."/>
            <person name="Yamamoto S."/>
            <person name="Yamane H."/>
            <person name="Yoshiki S."/>
            <person name="Yoshihara R."/>
            <person name="Yukawa K."/>
            <person name="Zhong H."/>
            <person name="Yano M."/>
            <person name="Yuan Q."/>
            <person name="Ouyang S."/>
            <person name="Liu J."/>
            <person name="Jones K.M."/>
            <person name="Gansberger K."/>
            <person name="Moffat K."/>
            <person name="Hill J."/>
            <person name="Bera J."/>
            <person name="Fadrosh D."/>
            <person name="Jin S."/>
            <person name="Johri S."/>
            <person name="Kim M."/>
            <person name="Overton L."/>
            <person name="Reardon M."/>
            <person name="Tsitrin T."/>
            <person name="Vuong H."/>
            <person name="Weaver B."/>
            <person name="Ciecko A."/>
            <person name="Tallon L."/>
            <person name="Jackson J."/>
            <person name="Pai G."/>
            <person name="Aken S.V."/>
            <person name="Utterback T."/>
            <person name="Reidmuller S."/>
            <person name="Feldblyum T."/>
            <person name="Hsiao J."/>
            <person name="Zismann V."/>
            <person name="Iobst S."/>
            <person name="de Vazeille A.R."/>
            <person name="Buell C.R."/>
            <person name="Ying K."/>
            <person name="Li Y."/>
            <person name="Lu T."/>
            <person name="Huang Y."/>
            <person name="Zhao Q."/>
            <person name="Feng Q."/>
            <person name="Zhang L."/>
            <person name="Zhu J."/>
            <person name="Weng Q."/>
            <person name="Mu J."/>
            <person name="Lu Y."/>
            <person name="Fan D."/>
            <person name="Liu Y."/>
            <person name="Guan J."/>
            <person name="Zhang Y."/>
            <person name="Yu S."/>
            <person name="Liu X."/>
            <person name="Zhang Y."/>
            <person name="Hong G."/>
            <person name="Han B."/>
            <person name="Choisne N."/>
            <person name="Demange N."/>
            <person name="Orjeda G."/>
            <person name="Samain S."/>
            <person name="Cattolico L."/>
            <person name="Pelletier E."/>
            <person name="Couloux A."/>
            <person name="Segurens B."/>
            <person name="Wincker P."/>
            <person name="D'Hont A."/>
            <person name="Scarpelli C."/>
            <person name="Weissenbach J."/>
            <person name="Salanoubat M."/>
            <person name="Quetier F."/>
            <person name="Yu Y."/>
            <person name="Kim H.R."/>
            <person name="Rambo T."/>
            <person name="Currie J."/>
            <person name="Collura K."/>
            <person name="Luo M."/>
            <person name="Yang T."/>
            <person name="Ammiraju J.S.S."/>
            <person name="Engler F."/>
            <person name="Soderlund C."/>
            <person name="Wing R.A."/>
            <person name="Palmer L.E."/>
            <person name="de la Bastide M."/>
            <person name="Spiegel L."/>
            <person name="Nascimento L."/>
            <person name="Zutavern T."/>
            <person name="O'Shaughnessy A."/>
            <person name="Dike S."/>
            <person name="Dedhia N."/>
            <person name="Preston R."/>
            <person name="Balija V."/>
            <person name="McCombie W.R."/>
            <person name="Chow T."/>
            <person name="Chen H."/>
            <person name="Chung M."/>
            <person name="Chen C."/>
            <person name="Shaw J."/>
            <person name="Wu H."/>
            <person name="Hsiao K."/>
            <person name="Chao Y."/>
            <person name="Chu M."/>
            <person name="Cheng C."/>
            <person name="Hour A."/>
            <person name="Lee P."/>
            <person name="Lin S."/>
            <person name="Lin Y."/>
            <person name="Liou J."/>
            <person name="Liu S."/>
            <person name="Hsing Y."/>
            <person name="Raghuvanshi S."/>
            <person name="Mohanty A."/>
            <person name="Bharti A.K."/>
            <person name="Gaur A."/>
            <person name="Gupta V."/>
            <person name="Kumar D."/>
            <person name="Ravi V."/>
            <person name="Vij S."/>
            <person name="Kapur A."/>
            <person name="Khurana P."/>
            <person name="Khurana P."/>
            <person name="Khurana J.P."/>
            <person name="Tyagi A.K."/>
            <person name="Gaikwad K."/>
            <person name="Singh A."/>
            <person name="Dalal V."/>
            <person name="Srivastava S."/>
            <person name="Dixit A."/>
            <person name="Pal A.K."/>
            <person name="Ghazi I.A."/>
            <person name="Yadav M."/>
            <person name="Pandit A."/>
            <person name="Bhargava A."/>
            <person name="Sureshbabu K."/>
            <person name="Batra K."/>
            <person name="Sharma T.R."/>
            <person name="Mohapatra T."/>
            <person name="Singh N.K."/>
            <person name="Messing J."/>
            <person name="Nelson A.B."/>
            <person name="Fuks G."/>
            <person name="Kavchok S."/>
            <person name="Keizer G."/>
            <person name="Linton E."/>
            <person name="Llaca V."/>
            <person name="Song R."/>
            <person name="Tanyolac B."/>
            <person name="Young S."/>
            <person name="Ho-Il K."/>
            <person name="Hahn J.H."/>
            <person name="Sangsakoo G."/>
            <person name="Vanavichit A."/>
            <person name="de Mattos Luiz.A.T."/>
            <person name="Zimmer P.D."/>
            <person name="Malone G."/>
            <person name="Dellagostin O."/>
            <person name="de Oliveira A.C."/>
            <person name="Bevan M."/>
            <person name="Bancroft I."/>
            <person name="Minx P."/>
            <person name="Cordum H."/>
            <person name="Wilson R."/>
            <person name="Cheng Z."/>
            <person name="Jin W."/>
            <person name="Jiang J."/>
            <person name="Leong S.A."/>
            <person name="Iwama H."/>
            <person name="Gojobori T."/>
            <person name="Itoh T."/>
            <person name="Niimura Y."/>
            <person name="Fujii Y."/>
            <person name="Habara T."/>
            <person name="Sakai H."/>
            <person name="Sato Y."/>
            <person name="Wilson G."/>
            <person name="Kumar K."/>
            <person name="McCouch S."/>
            <person name="Juretic N."/>
            <person name="Hoen D."/>
            <person name="Wright S."/>
            <person name="Bruskiewich R."/>
            <person name="Bureau T."/>
            <person name="Miyao A."/>
            <person name="Hirochika H."/>
            <person name="Nishikawa T."/>
            <person name="Kadowaki K."/>
            <person name="Sugiura M."/>
            <person name="Burr B."/>
            <person name="Sasaki T."/>
        </authorList>
    </citation>
    <scope>NUCLEOTIDE SEQUENCE [LARGE SCALE GENOMIC DNA]</scope>
    <source>
        <strain evidence="4">cv. Nipponbare</strain>
    </source>
</reference>
<gene>
    <name evidence="2" type="ORF">OSJNBb0005A04.10</name>
    <name evidence="3" type="ORF">P0135D07.37</name>
</gene>
<reference evidence="2" key="1">
    <citation type="submission" date="2002-09" db="EMBL/GenBank/DDBJ databases">
        <title>Oryza sativa nipponbare(GA3) genomic DNA, chromosome 2, BAC clone:OSJNBb0005A04.</title>
        <authorList>
            <person name="Sasaki T."/>
            <person name="Matsumoto T."/>
            <person name="Katayose Y."/>
        </authorList>
    </citation>
    <scope>NUCLEOTIDE SEQUENCE</scope>
</reference>
<accession>Q6EP80</accession>
<proteinExistence type="predicted"/>
<reference evidence="3" key="2">
    <citation type="submission" date="2002-11" db="EMBL/GenBank/DDBJ databases">
        <title>Oryza sativa nipponbare(GA3) genomic DNA, chromosome 2, PAC clone:P0135D07.</title>
        <authorList>
            <person name="Sasaki T."/>
            <person name="Matsumoto T."/>
            <person name="Katayose Y."/>
        </authorList>
    </citation>
    <scope>NUCLEOTIDE SEQUENCE</scope>
</reference>
<sequence length="156" mass="17035">MHQMHPRRPGPWYLPAGRPNTGEKPDVRLHMSASGGDATSDKYRSIDLFLAAILLAAVERMGLPVGTYVHRRTVRDYGRPSGHRVHGTDDGRTDTHAVPTAGQNGRTRARWARAVASKLRGPKDDGSIPRQAPPPGVRHGRRVGVMRPRALLYGGG</sequence>
<evidence type="ECO:0000256" key="1">
    <source>
        <dbReference type="SAM" id="MobiDB-lite"/>
    </source>
</evidence>
<feature type="region of interest" description="Disordered" evidence="1">
    <location>
        <begin position="1"/>
        <end position="37"/>
    </location>
</feature>
<feature type="compositionally biased region" description="Basic and acidic residues" evidence="1">
    <location>
        <begin position="86"/>
        <end position="95"/>
    </location>
</feature>
<protein>
    <submittedName>
        <fullName evidence="3">Uncharacterized protein</fullName>
    </submittedName>
</protein>
<evidence type="ECO:0000313" key="4">
    <source>
        <dbReference type="Proteomes" id="UP000000763"/>
    </source>
</evidence>
<feature type="region of interest" description="Disordered" evidence="1">
    <location>
        <begin position="79"/>
        <end position="141"/>
    </location>
</feature>
<dbReference type="AlphaFoldDB" id="Q6EP80"/>
<evidence type="ECO:0000313" key="3">
    <source>
        <dbReference type="EMBL" id="BAD29540.1"/>
    </source>
</evidence>
<organism evidence="3 4">
    <name type="scientific">Oryza sativa subsp. japonica</name>
    <name type="common">Rice</name>
    <dbReference type="NCBI Taxonomy" id="39947"/>
    <lineage>
        <taxon>Eukaryota</taxon>
        <taxon>Viridiplantae</taxon>
        <taxon>Streptophyta</taxon>
        <taxon>Embryophyta</taxon>
        <taxon>Tracheophyta</taxon>
        <taxon>Spermatophyta</taxon>
        <taxon>Magnoliopsida</taxon>
        <taxon>Liliopsida</taxon>
        <taxon>Poales</taxon>
        <taxon>Poaceae</taxon>
        <taxon>BOP clade</taxon>
        <taxon>Oryzoideae</taxon>
        <taxon>Oryzeae</taxon>
        <taxon>Oryzinae</taxon>
        <taxon>Oryza</taxon>
        <taxon>Oryza sativa</taxon>
    </lineage>
</organism>
<name>Q6EP80_ORYSJ</name>
<dbReference type="EMBL" id="AP005775">
    <property type="protein sequence ID" value="BAD29234.1"/>
    <property type="molecule type" value="Genomic_DNA"/>
</dbReference>